<dbReference type="AlphaFoldDB" id="A0A2I0VY90"/>
<sequence length="218" mass="23465">MSTCCPGSNNATAKRKRHRQPGSKNKPKIPVPTACRTYSKSTLAVTSQKPSRPLLVPVAFSESASSSKSATPPTPQRSTPWSPPIARFPPFSSSLTSPPVPSTAADFTNFLHSRFLSKPDLAAYTVHPSHLVVVHQNAPIIEDIFAVDWVTDLDSEIVPSPGSAMWFLIAKSRKGKQAAEIVKAIDEVRASNLCWGVNFSQGRAKGYEVGFAFGVCGD</sequence>
<dbReference type="InterPro" id="IPR044662">
    <property type="entry name" value="HS1/DABB1-like"/>
</dbReference>
<evidence type="ECO:0000259" key="3">
    <source>
        <dbReference type="Pfam" id="PF07876"/>
    </source>
</evidence>
<accession>A0A2I0VY90</accession>
<feature type="compositionally biased region" description="Basic residues" evidence="2">
    <location>
        <begin position="13"/>
        <end position="27"/>
    </location>
</feature>
<evidence type="ECO:0000256" key="2">
    <source>
        <dbReference type="SAM" id="MobiDB-lite"/>
    </source>
</evidence>
<feature type="region of interest" description="Disordered" evidence="2">
    <location>
        <begin position="56"/>
        <end position="83"/>
    </location>
</feature>
<evidence type="ECO:0000256" key="1">
    <source>
        <dbReference type="ARBA" id="ARBA00011738"/>
    </source>
</evidence>
<dbReference type="Gene3D" id="3.30.70.100">
    <property type="match status" value="1"/>
</dbReference>
<dbReference type="SUPFAM" id="SSF54909">
    <property type="entry name" value="Dimeric alpha+beta barrel"/>
    <property type="match status" value="1"/>
</dbReference>
<comment type="subunit">
    <text evidence="1">Homodimer.</text>
</comment>
<organism evidence="4 5">
    <name type="scientific">Dendrobium catenatum</name>
    <dbReference type="NCBI Taxonomy" id="906689"/>
    <lineage>
        <taxon>Eukaryota</taxon>
        <taxon>Viridiplantae</taxon>
        <taxon>Streptophyta</taxon>
        <taxon>Embryophyta</taxon>
        <taxon>Tracheophyta</taxon>
        <taxon>Spermatophyta</taxon>
        <taxon>Magnoliopsida</taxon>
        <taxon>Liliopsida</taxon>
        <taxon>Asparagales</taxon>
        <taxon>Orchidaceae</taxon>
        <taxon>Epidendroideae</taxon>
        <taxon>Malaxideae</taxon>
        <taxon>Dendrobiinae</taxon>
        <taxon>Dendrobium</taxon>
    </lineage>
</organism>
<dbReference type="Pfam" id="PF07876">
    <property type="entry name" value="Dabb"/>
    <property type="match status" value="1"/>
</dbReference>
<proteinExistence type="predicted"/>
<dbReference type="EMBL" id="KZ503103">
    <property type="protein sequence ID" value="PKU68382.1"/>
    <property type="molecule type" value="Genomic_DNA"/>
</dbReference>
<gene>
    <name evidence="4" type="ORF">MA16_Dca017734</name>
</gene>
<dbReference type="STRING" id="906689.A0A2I0VY90"/>
<reference evidence="4 5" key="2">
    <citation type="journal article" date="2017" name="Nature">
        <title>The Apostasia genome and the evolution of orchids.</title>
        <authorList>
            <person name="Zhang G.Q."/>
            <person name="Liu K.W."/>
            <person name="Li Z."/>
            <person name="Lohaus R."/>
            <person name="Hsiao Y.Y."/>
            <person name="Niu S.C."/>
            <person name="Wang J.Y."/>
            <person name="Lin Y.C."/>
            <person name="Xu Q."/>
            <person name="Chen L.J."/>
            <person name="Yoshida K."/>
            <person name="Fujiwara S."/>
            <person name="Wang Z.W."/>
            <person name="Zhang Y.Q."/>
            <person name="Mitsuda N."/>
            <person name="Wang M."/>
            <person name="Liu G.H."/>
            <person name="Pecoraro L."/>
            <person name="Huang H.X."/>
            <person name="Xiao X.J."/>
            <person name="Lin M."/>
            <person name="Wu X.Y."/>
            <person name="Wu W.L."/>
            <person name="Chen Y.Y."/>
            <person name="Chang S.B."/>
            <person name="Sakamoto S."/>
            <person name="Ohme-Takagi M."/>
            <person name="Yagi M."/>
            <person name="Zeng S.J."/>
            <person name="Shen C.Y."/>
            <person name="Yeh C.M."/>
            <person name="Luo Y.B."/>
            <person name="Tsai W.C."/>
            <person name="Van de Peer Y."/>
            <person name="Liu Z.J."/>
        </authorList>
    </citation>
    <scope>NUCLEOTIDE SEQUENCE [LARGE SCALE GENOMIC DNA]</scope>
    <source>
        <tissue evidence="4">The whole plant</tissue>
    </source>
</reference>
<evidence type="ECO:0000313" key="4">
    <source>
        <dbReference type="EMBL" id="PKU68382.1"/>
    </source>
</evidence>
<feature type="compositionally biased region" description="Polar residues" evidence="2">
    <location>
        <begin position="1"/>
        <end position="12"/>
    </location>
</feature>
<feature type="region of interest" description="Disordered" evidence="2">
    <location>
        <begin position="1"/>
        <end position="33"/>
    </location>
</feature>
<dbReference type="Proteomes" id="UP000233837">
    <property type="component" value="Unassembled WGS sequence"/>
</dbReference>
<dbReference type="InterPro" id="IPR013097">
    <property type="entry name" value="Dabb"/>
</dbReference>
<protein>
    <recommendedName>
        <fullName evidence="3">Stress-response A/B barrel domain-containing protein</fullName>
    </recommendedName>
</protein>
<feature type="compositionally biased region" description="Low complexity" evidence="2">
    <location>
        <begin position="59"/>
        <end position="70"/>
    </location>
</feature>
<feature type="domain" description="Stress-response A/B barrel" evidence="3">
    <location>
        <begin position="101"/>
        <end position="150"/>
    </location>
</feature>
<dbReference type="PANTHER" id="PTHR33178:SF3">
    <property type="entry name" value="STRESS-RESPONSE A_B BARREL DOMAIN-CONTAINING PROTEIN UP3"/>
    <property type="match status" value="1"/>
</dbReference>
<dbReference type="PANTHER" id="PTHR33178">
    <property type="match status" value="1"/>
</dbReference>
<dbReference type="InterPro" id="IPR011008">
    <property type="entry name" value="Dimeric_a/b-barrel"/>
</dbReference>
<name>A0A2I0VY90_9ASPA</name>
<evidence type="ECO:0000313" key="5">
    <source>
        <dbReference type="Proteomes" id="UP000233837"/>
    </source>
</evidence>
<reference evidence="4 5" key="1">
    <citation type="journal article" date="2016" name="Sci. Rep.">
        <title>The Dendrobium catenatum Lindl. genome sequence provides insights into polysaccharide synthase, floral development and adaptive evolution.</title>
        <authorList>
            <person name="Zhang G.Q."/>
            <person name="Xu Q."/>
            <person name="Bian C."/>
            <person name="Tsai W.C."/>
            <person name="Yeh C.M."/>
            <person name="Liu K.W."/>
            <person name="Yoshida K."/>
            <person name="Zhang L.S."/>
            <person name="Chang S.B."/>
            <person name="Chen F."/>
            <person name="Shi Y."/>
            <person name="Su Y.Y."/>
            <person name="Zhang Y.Q."/>
            <person name="Chen L.J."/>
            <person name="Yin Y."/>
            <person name="Lin M."/>
            <person name="Huang H."/>
            <person name="Deng H."/>
            <person name="Wang Z.W."/>
            <person name="Zhu S.L."/>
            <person name="Zhao X."/>
            <person name="Deng C."/>
            <person name="Niu S.C."/>
            <person name="Huang J."/>
            <person name="Wang M."/>
            <person name="Liu G.H."/>
            <person name="Yang H.J."/>
            <person name="Xiao X.J."/>
            <person name="Hsiao Y.Y."/>
            <person name="Wu W.L."/>
            <person name="Chen Y.Y."/>
            <person name="Mitsuda N."/>
            <person name="Ohme-Takagi M."/>
            <person name="Luo Y.B."/>
            <person name="Van de Peer Y."/>
            <person name="Liu Z.J."/>
        </authorList>
    </citation>
    <scope>NUCLEOTIDE SEQUENCE [LARGE SCALE GENOMIC DNA]</scope>
    <source>
        <tissue evidence="4">The whole plant</tissue>
    </source>
</reference>
<keyword evidence="5" id="KW-1185">Reference proteome</keyword>